<dbReference type="EMBL" id="JAIWYP010000004">
    <property type="protein sequence ID" value="KAH3830799.1"/>
    <property type="molecule type" value="Genomic_DNA"/>
</dbReference>
<protein>
    <submittedName>
        <fullName evidence="2">Uncharacterized protein</fullName>
    </submittedName>
</protein>
<keyword evidence="3" id="KW-1185">Reference proteome</keyword>
<keyword evidence="1" id="KW-0472">Membrane</keyword>
<reference evidence="2" key="2">
    <citation type="submission" date="2020-11" db="EMBL/GenBank/DDBJ databases">
        <authorList>
            <person name="McCartney M.A."/>
            <person name="Auch B."/>
            <person name="Kono T."/>
            <person name="Mallez S."/>
            <person name="Becker A."/>
            <person name="Gohl D.M."/>
            <person name="Silverstein K.A.T."/>
            <person name="Koren S."/>
            <person name="Bechman K.B."/>
            <person name="Herman A."/>
            <person name="Abrahante J.E."/>
            <person name="Garbe J."/>
        </authorList>
    </citation>
    <scope>NUCLEOTIDE SEQUENCE</scope>
    <source>
        <strain evidence="2">Duluth1</strain>
        <tissue evidence="2">Whole animal</tissue>
    </source>
</reference>
<evidence type="ECO:0000313" key="3">
    <source>
        <dbReference type="Proteomes" id="UP000828390"/>
    </source>
</evidence>
<dbReference type="AlphaFoldDB" id="A0A9D4H712"/>
<proteinExistence type="predicted"/>
<gene>
    <name evidence="2" type="ORF">DPMN_104052</name>
</gene>
<reference evidence="2" key="1">
    <citation type="journal article" date="2019" name="bioRxiv">
        <title>The Genome of the Zebra Mussel, Dreissena polymorpha: A Resource for Invasive Species Research.</title>
        <authorList>
            <person name="McCartney M.A."/>
            <person name="Auch B."/>
            <person name="Kono T."/>
            <person name="Mallez S."/>
            <person name="Zhang Y."/>
            <person name="Obille A."/>
            <person name="Becker A."/>
            <person name="Abrahante J.E."/>
            <person name="Garbe J."/>
            <person name="Badalamenti J.P."/>
            <person name="Herman A."/>
            <person name="Mangelson H."/>
            <person name="Liachko I."/>
            <person name="Sullivan S."/>
            <person name="Sone E.D."/>
            <person name="Koren S."/>
            <person name="Silverstein K.A.T."/>
            <person name="Beckman K.B."/>
            <person name="Gohl D.M."/>
        </authorList>
    </citation>
    <scope>NUCLEOTIDE SEQUENCE</scope>
    <source>
        <strain evidence="2">Duluth1</strain>
        <tissue evidence="2">Whole animal</tissue>
    </source>
</reference>
<sequence>MIVESHTPRRNAQVVHPVRRWRIQVGKNPIELGTSTLLRIKFQTPSAGSKKWTTMTLFLICFPNLTMTLHAMHNQHHRHKQLRGMMRRSARG</sequence>
<name>A0A9D4H712_DREPO</name>
<accession>A0A9D4H712</accession>
<organism evidence="2 3">
    <name type="scientific">Dreissena polymorpha</name>
    <name type="common">Zebra mussel</name>
    <name type="synonym">Mytilus polymorpha</name>
    <dbReference type="NCBI Taxonomy" id="45954"/>
    <lineage>
        <taxon>Eukaryota</taxon>
        <taxon>Metazoa</taxon>
        <taxon>Spiralia</taxon>
        <taxon>Lophotrochozoa</taxon>
        <taxon>Mollusca</taxon>
        <taxon>Bivalvia</taxon>
        <taxon>Autobranchia</taxon>
        <taxon>Heteroconchia</taxon>
        <taxon>Euheterodonta</taxon>
        <taxon>Imparidentia</taxon>
        <taxon>Neoheterodontei</taxon>
        <taxon>Myida</taxon>
        <taxon>Dreissenoidea</taxon>
        <taxon>Dreissenidae</taxon>
        <taxon>Dreissena</taxon>
    </lineage>
</organism>
<evidence type="ECO:0000313" key="2">
    <source>
        <dbReference type="EMBL" id="KAH3830799.1"/>
    </source>
</evidence>
<evidence type="ECO:0000256" key="1">
    <source>
        <dbReference type="SAM" id="Phobius"/>
    </source>
</evidence>
<feature type="transmembrane region" description="Helical" evidence="1">
    <location>
        <begin position="52"/>
        <end position="72"/>
    </location>
</feature>
<comment type="caution">
    <text evidence="2">The sequence shown here is derived from an EMBL/GenBank/DDBJ whole genome shotgun (WGS) entry which is preliminary data.</text>
</comment>
<keyword evidence="1" id="KW-1133">Transmembrane helix</keyword>
<dbReference type="Proteomes" id="UP000828390">
    <property type="component" value="Unassembled WGS sequence"/>
</dbReference>
<keyword evidence="1" id="KW-0812">Transmembrane</keyword>